<gene>
    <name evidence="2" type="ORF">IU459_32965</name>
</gene>
<dbReference type="EMBL" id="JADLQX010000040">
    <property type="protein sequence ID" value="MBF6302318.1"/>
    <property type="molecule type" value="Genomic_DNA"/>
</dbReference>
<organism evidence="2 3">
    <name type="scientific">Nocardia amamiensis</name>
    <dbReference type="NCBI Taxonomy" id="404578"/>
    <lineage>
        <taxon>Bacteria</taxon>
        <taxon>Bacillati</taxon>
        <taxon>Actinomycetota</taxon>
        <taxon>Actinomycetes</taxon>
        <taxon>Mycobacteriales</taxon>
        <taxon>Nocardiaceae</taxon>
        <taxon>Nocardia</taxon>
    </lineage>
</organism>
<feature type="transmembrane region" description="Helical" evidence="1">
    <location>
        <begin position="16"/>
        <end position="36"/>
    </location>
</feature>
<protein>
    <submittedName>
        <fullName evidence="2">Uncharacterized protein</fullName>
    </submittedName>
</protein>
<evidence type="ECO:0000313" key="3">
    <source>
        <dbReference type="Proteomes" id="UP000702209"/>
    </source>
</evidence>
<name>A0ABS0D0F4_9NOCA</name>
<sequence>MNTSSQYPISAAEAPTFLLVLMFAVGVAILIATYLFPAAGRRRKKGPTRRKKAARIDFGFGVEMGPLGPLPLTLRTAANRLDIYELALAELNRLEADDHTADAEVSLRIGPLAYDENTAVIARDTHKPVVLPIPELRKRIALYRRNHVNNLTKAKMRAAEARHTARQSRPQP</sequence>
<dbReference type="RefSeq" id="WP_195133506.1">
    <property type="nucleotide sequence ID" value="NZ_JADLQX010000040.1"/>
</dbReference>
<keyword evidence="1" id="KW-0472">Membrane</keyword>
<evidence type="ECO:0000313" key="2">
    <source>
        <dbReference type="EMBL" id="MBF6302318.1"/>
    </source>
</evidence>
<keyword evidence="1" id="KW-1133">Transmembrane helix</keyword>
<dbReference type="Proteomes" id="UP000702209">
    <property type="component" value="Unassembled WGS sequence"/>
</dbReference>
<evidence type="ECO:0000256" key="1">
    <source>
        <dbReference type="SAM" id="Phobius"/>
    </source>
</evidence>
<keyword evidence="3" id="KW-1185">Reference proteome</keyword>
<proteinExistence type="predicted"/>
<comment type="caution">
    <text evidence="2">The sequence shown here is derived from an EMBL/GenBank/DDBJ whole genome shotgun (WGS) entry which is preliminary data.</text>
</comment>
<keyword evidence="1" id="KW-0812">Transmembrane</keyword>
<reference evidence="2 3" key="1">
    <citation type="submission" date="2020-10" db="EMBL/GenBank/DDBJ databases">
        <title>Identification of Nocardia species via Next-generation sequencing and recognition of intraspecies genetic diversity.</title>
        <authorList>
            <person name="Li P."/>
            <person name="Li P."/>
            <person name="Lu B."/>
        </authorList>
    </citation>
    <scope>NUCLEOTIDE SEQUENCE [LARGE SCALE GENOMIC DNA]</scope>
    <source>
        <strain evidence="2 3">BJ06-0157</strain>
    </source>
</reference>
<accession>A0ABS0D0F4</accession>